<dbReference type="AlphaFoldDB" id="A0A1M5YZE9"/>
<keyword evidence="1" id="KW-0472">Membrane</keyword>
<accession>A0A1M5YZE9</accession>
<feature type="transmembrane region" description="Helical" evidence="1">
    <location>
        <begin position="105"/>
        <end position="130"/>
    </location>
</feature>
<evidence type="ECO:0008006" key="4">
    <source>
        <dbReference type="Google" id="ProtNLM"/>
    </source>
</evidence>
<evidence type="ECO:0000313" key="2">
    <source>
        <dbReference type="EMBL" id="SHI17178.1"/>
    </source>
</evidence>
<feature type="transmembrane region" description="Helical" evidence="1">
    <location>
        <begin position="12"/>
        <end position="32"/>
    </location>
</feature>
<dbReference type="RefSeq" id="WP_083553498.1">
    <property type="nucleotide sequence ID" value="NZ_FQXU01000007.1"/>
</dbReference>
<gene>
    <name evidence="2" type="ORF">SAMN02745941_02354</name>
</gene>
<keyword evidence="1" id="KW-0812">Transmembrane</keyword>
<dbReference type="Pfam" id="PF11167">
    <property type="entry name" value="DUF2953"/>
    <property type="match status" value="1"/>
</dbReference>
<proteinExistence type="predicted"/>
<protein>
    <recommendedName>
        <fullName evidence="4">DUF2953 domain-containing protein</fullName>
    </recommendedName>
</protein>
<dbReference type="EMBL" id="FQXU01000007">
    <property type="protein sequence ID" value="SHI17178.1"/>
    <property type="molecule type" value="Genomic_DNA"/>
</dbReference>
<organism evidence="2 3">
    <name type="scientific">Clostridium intestinale DSM 6191</name>
    <dbReference type="NCBI Taxonomy" id="1121320"/>
    <lineage>
        <taxon>Bacteria</taxon>
        <taxon>Bacillati</taxon>
        <taxon>Bacillota</taxon>
        <taxon>Clostridia</taxon>
        <taxon>Eubacteriales</taxon>
        <taxon>Clostridiaceae</taxon>
        <taxon>Clostridium</taxon>
    </lineage>
</organism>
<feature type="transmembrane region" description="Helical" evidence="1">
    <location>
        <begin position="151"/>
        <end position="172"/>
    </location>
</feature>
<evidence type="ECO:0000256" key="1">
    <source>
        <dbReference type="SAM" id="Phobius"/>
    </source>
</evidence>
<name>A0A1M5YZE9_9CLOT</name>
<dbReference type="InterPro" id="IPR021338">
    <property type="entry name" value="DUF2953"/>
</dbReference>
<dbReference type="Proteomes" id="UP000184241">
    <property type="component" value="Unassembled WGS sequence"/>
</dbReference>
<evidence type="ECO:0000313" key="3">
    <source>
        <dbReference type="Proteomes" id="UP000184241"/>
    </source>
</evidence>
<sequence length="188" mass="22761">MDKLKDIVNEVIYLYIIFVLVLVILIFIPFPIKFSLYVNNKIIKIYLYNKEIKIKKSDKKKKSPKKKKNYNFIFNWKKFLHIIKHSKFKPRLSYKYKLLYDTSDAYYTAILNGYLNILSSSLHHLLLWFFKIKKFNIQVNPLFKNEFNIEFQFKGIIYINFVKLIIIAINLLKCIKKEVSPLREAYEQ</sequence>
<keyword evidence="1" id="KW-1133">Transmembrane helix</keyword>
<reference evidence="2 3" key="1">
    <citation type="submission" date="2016-11" db="EMBL/GenBank/DDBJ databases">
        <authorList>
            <person name="Jaros S."/>
            <person name="Januszkiewicz K."/>
            <person name="Wedrychowicz H."/>
        </authorList>
    </citation>
    <scope>NUCLEOTIDE SEQUENCE [LARGE SCALE GENOMIC DNA]</scope>
    <source>
        <strain evidence="2 3">DSM 6191</strain>
    </source>
</reference>